<feature type="transmembrane region" description="Helical" evidence="1">
    <location>
        <begin position="104"/>
        <end position="124"/>
    </location>
</feature>
<organism evidence="2 3">
    <name type="scientific">Candidatus Kerfeldbacteria bacterium RIFCSPHIGHO2_02_FULL_42_14</name>
    <dbReference type="NCBI Taxonomy" id="1798540"/>
    <lineage>
        <taxon>Bacteria</taxon>
        <taxon>Candidatus Kerfeldiibacteriota</taxon>
    </lineage>
</organism>
<feature type="transmembrane region" description="Helical" evidence="1">
    <location>
        <begin position="32"/>
        <end position="57"/>
    </location>
</feature>
<gene>
    <name evidence="2" type="ORF">A3B74_02385</name>
</gene>
<evidence type="ECO:0000313" key="2">
    <source>
        <dbReference type="EMBL" id="OGY79599.1"/>
    </source>
</evidence>
<name>A0A1G2AST6_9BACT</name>
<accession>A0A1G2AST6</accession>
<dbReference type="AlphaFoldDB" id="A0A1G2AST6"/>
<evidence type="ECO:0000256" key="1">
    <source>
        <dbReference type="SAM" id="Phobius"/>
    </source>
</evidence>
<evidence type="ECO:0000313" key="3">
    <source>
        <dbReference type="Proteomes" id="UP000177165"/>
    </source>
</evidence>
<evidence type="ECO:0008006" key="4">
    <source>
        <dbReference type="Google" id="ProtNLM"/>
    </source>
</evidence>
<feature type="transmembrane region" description="Helical" evidence="1">
    <location>
        <begin position="144"/>
        <end position="168"/>
    </location>
</feature>
<protein>
    <recommendedName>
        <fullName evidence="4">Glycerophosphoryl diester phosphodiesterase membrane domain-containing protein</fullName>
    </recommendedName>
</protein>
<dbReference type="Proteomes" id="UP000177165">
    <property type="component" value="Unassembled WGS sequence"/>
</dbReference>
<reference evidence="2 3" key="1">
    <citation type="journal article" date="2016" name="Nat. Commun.">
        <title>Thousands of microbial genomes shed light on interconnected biogeochemical processes in an aquifer system.</title>
        <authorList>
            <person name="Anantharaman K."/>
            <person name="Brown C.T."/>
            <person name="Hug L.A."/>
            <person name="Sharon I."/>
            <person name="Castelle C.J."/>
            <person name="Probst A.J."/>
            <person name="Thomas B.C."/>
            <person name="Singh A."/>
            <person name="Wilkins M.J."/>
            <person name="Karaoz U."/>
            <person name="Brodie E.L."/>
            <person name="Williams K.H."/>
            <person name="Hubbard S.S."/>
            <person name="Banfield J.F."/>
        </authorList>
    </citation>
    <scope>NUCLEOTIDE SEQUENCE [LARGE SCALE GENOMIC DNA]</scope>
</reference>
<keyword evidence="1" id="KW-0812">Transmembrane</keyword>
<keyword evidence="1" id="KW-1133">Transmembrane helix</keyword>
<proteinExistence type="predicted"/>
<feature type="transmembrane region" description="Helical" evidence="1">
    <location>
        <begin position="174"/>
        <end position="194"/>
    </location>
</feature>
<feature type="transmembrane region" description="Helical" evidence="1">
    <location>
        <begin position="214"/>
        <end position="237"/>
    </location>
</feature>
<feature type="transmembrane region" description="Helical" evidence="1">
    <location>
        <begin position="78"/>
        <end position="98"/>
    </location>
</feature>
<keyword evidence="1" id="KW-0472">Membrane</keyword>
<dbReference type="EMBL" id="MHKB01000008">
    <property type="protein sequence ID" value="OGY79599.1"/>
    <property type="molecule type" value="Genomic_DNA"/>
</dbReference>
<comment type="caution">
    <text evidence="2">The sequence shown here is derived from an EMBL/GenBank/DDBJ whole genome shotgun (WGS) entry which is preliminary data.</text>
</comment>
<sequence length="238" mass="26169">MVLIIFFLLAISGIYNDVDIENALTSGTLFGNTVASAIIILLSLMIIAILFFVGAWSQAALIMKLIHPEVGVKKSYQLAWPRMPAIFGASILAGLAIIGGMTLFFIPGIIVAVWIFFTVPVCLLEDRRGFAALLRSKQIVEGYWWDIVARAIGLWAVLAGIGIVINLVTFGLGAFLLNLFFTPFATIFVMLLYYNLHEIKSKELESESTKGKNIFLGFVILSGILIFFMLLAPLFAIL</sequence>